<comment type="caution">
    <text evidence="2">The sequence shown here is derived from an EMBL/GenBank/DDBJ whole genome shotgun (WGS) entry which is preliminary data.</text>
</comment>
<organism evidence="2 3">
    <name type="scientific">Ogataea polymorpha</name>
    <dbReference type="NCBI Taxonomy" id="460523"/>
    <lineage>
        <taxon>Eukaryota</taxon>
        <taxon>Fungi</taxon>
        <taxon>Dikarya</taxon>
        <taxon>Ascomycota</taxon>
        <taxon>Saccharomycotina</taxon>
        <taxon>Pichiomycetes</taxon>
        <taxon>Pichiales</taxon>
        <taxon>Pichiaceae</taxon>
        <taxon>Ogataea</taxon>
    </lineage>
</organism>
<name>A0A1B7SE11_9ASCO</name>
<feature type="region of interest" description="Disordered" evidence="1">
    <location>
        <begin position="1"/>
        <end position="138"/>
    </location>
</feature>
<dbReference type="EMBL" id="JAEUBD010001178">
    <property type="protein sequence ID" value="KAH3664514.1"/>
    <property type="molecule type" value="Genomic_DNA"/>
</dbReference>
<accession>A0A1B7SE11</accession>
<gene>
    <name evidence="2" type="ORF">OGATHE_003329</name>
</gene>
<feature type="compositionally biased region" description="Polar residues" evidence="1">
    <location>
        <begin position="58"/>
        <end position="76"/>
    </location>
</feature>
<evidence type="ECO:0000256" key="1">
    <source>
        <dbReference type="SAM" id="MobiDB-lite"/>
    </source>
</evidence>
<feature type="compositionally biased region" description="Polar residues" evidence="1">
    <location>
        <begin position="103"/>
        <end position="121"/>
    </location>
</feature>
<dbReference type="AlphaFoldDB" id="A0A1B7SE11"/>
<dbReference type="Proteomes" id="UP000788993">
    <property type="component" value="Unassembled WGS sequence"/>
</dbReference>
<protein>
    <submittedName>
        <fullName evidence="2">Uncharacterized protein</fullName>
    </submittedName>
</protein>
<reference evidence="2" key="2">
    <citation type="submission" date="2021-01" db="EMBL/GenBank/DDBJ databases">
        <authorList>
            <person name="Schikora-Tamarit M.A."/>
        </authorList>
    </citation>
    <scope>NUCLEOTIDE SEQUENCE</scope>
    <source>
        <strain evidence="2">NCAIM Y.01608</strain>
    </source>
</reference>
<evidence type="ECO:0000313" key="2">
    <source>
        <dbReference type="EMBL" id="KAH3664514.1"/>
    </source>
</evidence>
<dbReference type="RefSeq" id="XP_018209633.1">
    <property type="nucleotide sequence ID" value="XM_018354629.1"/>
</dbReference>
<proteinExistence type="predicted"/>
<feature type="compositionally biased region" description="Polar residues" evidence="1">
    <location>
        <begin position="8"/>
        <end position="17"/>
    </location>
</feature>
<evidence type="ECO:0000313" key="3">
    <source>
        <dbReference type="Proteomes" id="UP000788993"/>
    </source>
</evidence>
<sequence>MEIVPSLQPRTSLSSAQKVPRGTAPAEPRHRGSFDHRRKSSNSEHFRSGRFSWVKRLMNNNKTVAPQGTQGTQGSSKDVRKNEPVNQEAIPVTVTRTPDERNSFCSTEVSTGDNISTRPILSNSSDESDNEDDEIDSSYKYYDPSVKSTAMTSIAPTAFTSASSSVPSNMIIVPGGSSGTQGHGTSILSYTGSTTPTAVSFSHQTAHGADSSSVITIASSTRNRRRRSIDTNASTSAIPPASIFERIITANTSTSKLPASEGPSRAPVSEQDSVASGDYCSAASH</sequence>
<feature type="compositionally biased region" description="Basic and acidic residues" evidence="1">
    <location>
        <begin position="27"/>
        <end position="47"/>
    </location>
</feature>
<feature type="region of interest" description="Disordered" evidence="1">
    <location>
        <begin position="254"/>
        <end position="285"/>
    </location>
</feature>
<reference evidence="2" key="1">
    <citation type="journal article" date="2021" name="Open Biol.">
        <title>Shared evolutionary footprints suggest mitochondrial oxidative damage underlies multiple complex I losses in fungi.</title>
        <authorList>
            <person name="Schikora-Tamarit M.A."/>
            <person name="Marcet-Houben M."/>
            <person name="Nosek J."/>
            <person name="Gabaldon T."/>
        </authorList>
    </citation>
    <scope>NUCLEOTIDE SEQUENCE</scope>
    <source>
        <strain evidence="2">NCAIM Y.01608</strain>
    </source>
</reference>
<feature type="compositionally biased region" description="Acidic residues" evidence="1">
    <location>
        <begin position="126"/>
        <end position="136"/>
    </location>
</feature>
<keyword evidence="3" id="KW-1185">Reference proteome</keyword>